<dbReference type="AlphaFoldDB" id="A0A0E9RJ75"/>
<reference evidence="1" key="1">
    <citation type="submission" date="2014-11" db="EMBL/GenBank/DDBJ databases">
        <authorList>
            <person name="Amaro Gonzalez C."/>
        </authorList>
    </citation>
    <scope>NUCLEOTIDE SEQUENCE</scope>
</reference>
<accession>A0A0E9RJ75</accession>
<sequence>MNHAPTCVLVVHKCRTDLNHTNALIVPMVCESIIALQARGNGD</sequence>
<organism evidence="1">
    <name type="scientific">Anguilla anguilla</name>
    <name type="common">European freshwater eel</name>
    <name type="synonym">Muraena anguilla</name>
    <dbReference type="NCBI Taxonomy" id="7936"/>
    <lineage>
        <taxon>Eukaryota</taxon>
        <taxon>Metazoa</taxon>
        <taxon>Chordata</taxon>
        <taxon>Craniata</taxon>
        <taxon>Vertebrata</taxon>
        <taxon>Euteleostomi</taxon>
        <taxon>Actinopterygii</taxon>
        <taxon>Neopterygii</taxon>
        <taxon>Teleostei</taxon>
        <taxon>Anguilliformes</taxon>
        <taxon>Anguillidae</taxon>
        <taxon>Anguilla</taxon>
    </lineage>
</organism>
<dbReference type="EMBL" id="GBXM01080072">
    <property type="protein sequence ID" value="JAH28505.1"/>
    <property type="molecule type" value="Transcribed_RNA"/>
</dbReference>
<protein>
    <submittedName>
        <fullName evidence="1">Uncharacterized protein</fullName>
    </submittedName>
</protein>
<evidence type="ECO:0000313" key="1">
    <source>
        <dbReference type="EMBL" id="JAH28505.1"/>
    </source>
</evidence>
<reference evidence="1" key="2">
    <citation type="journal article" date="2015" name="Fish Shellfish Immunol.">
        <title>Early steps in the European eel (Anguilla anguilla)-Vibrio vulnificus interaction in the gills: Role of the RtxA13 toxin.</title>
        <authorList>
            <person name="Callol A."/>
            <person name="Pajuelo D."/>
            <person name="Ebbesson L."/>
            <person name="Teles M."/>
            <person name="MacKenzie S."/>
            <person name="Amaro C."/>
        </authorList>
    </citation>
    <scope>NUCLEOTIDE SEQUENCE</scope>
</reference>
<proteinExistence type="predicted"/>
<name>A0A0E9RJ75_ANGAN</name>